<dbReference type="PANTHER" id="PTHR31644:SF1">
    <property type="entry name" value="ZN(II)2CYS6 TRANSCRIPTION FACTOR (EUROFUNG)"/>
    <property type="match status" value="1"/>
</dbReference>
<feature type="compositionally biased region" description="Polar residues" evidence="1">
    <location>
        <begin position="1"/>
        <end position="27"/>
    </location>
</feature>
<evidence type="ECO:0000313" key="3">
    <source>
        <dbReference type="EMBL" id="WRT70130.1"/>
    </source>
</evidence>
<accession>A0ABZ1D9X7</accession>
<feature type="region of interest" description="Disordered" evidence="1">
    <location>
        <begin position="329"/>
        <end position="361"/>
    </location>
</feature>
<sequence>MSDPNQNPFRPNYSQTQPSASIPTNLLSHPPSRLSPVHGVDLLDLLGQASSSAGPSHHMNDAMTGGSTLPPQTQPGTGGVGNTVVGGSLISGDNKKKKDEKDGYVPKRGYRACVHCRLRKARCDLGDVNAPSEPPCSRCRREQRDCVFLPSKRRRKTSSAAEGGQRETSLDPSQAEVYPARGSSVTATSNPAPGNPATQQLNQSPYENKPTSKEWSIPTFPQIVPSTQTDDRIQQNHNQLTSWNENPPQPGPSNQMFPPPQPSQTPQHHPDTTTPGSLGESSIASTSGQSPGHRAKKRRTEPDGTRKIVNASLSNEMDALEILANAATEGDADGDSSGGKGKNTSHGDAKRVSWDIGEDSPPTRELQEFHLIKNRILDEYDLQDLVTTFFRDHHPSLPIFQTARIPRTREQLQDLASNDSFLLTCIVAVASRHPVDHKYREIHDRTWSILRETLADYSFAGLPGSVGFVEGVLLLAEHLPREKATPPRPTSLHMLAGPGSEAAGEHGTDNRRSWSMTGLAIRAAYLLGLDQIALEINEDERTPDMSLPD</sequence>
<feature type="compositionally biased region" description="Basic and acidic residues" evidence="1">
    <location>
        <begin position="93"/>
        <end position="103"/>
    </location>
</feature>
<dbReference type="Pfam" id="PF00172">
    <property type="entry name" value="Zn_clus"/>
    <property type="match status" value="1"/>
</dbReference>
<dbReference type="RefSeq" id="XP_062794869.1">
    <property type="nucleotide sequence ID" value="XM_062938818.1"/>
</dbReference>
<dbReference type="GeneID" id="87959254"/>
<dbReference type="Proteomes" id="UP001329825">
    <property type="component" value="Chromosome 10"/>
</dbReference>
<feature type="compositionally biased region" description="Low complexity" evidence="1">
    <location>
        <begin position="64"/>
        <end position="75"/>
    </location>
</feature>
<dbReference type="EMBL" id="CP141890">
    <property type="protein sequence ID" value="WRT70130.1"/>
    <property type="molecule type" value="Genomic_DNA"/>
</dbReference>
<dbReference type="InterPro" id="IPR052780">
    <property type="entry name" value="AAA_Catabolism_Regulators"/>
</dbReference>
<reference evidence="3 4" key="1">
    <citation type="submission" date="2024-01" db="EMBL/GenBank/DDBJ databases">
        <title>Comparative genomics of Cryptococcus and Kwoniella reveals pathogenesis evolution and contrasting modes of karyotype evolution via chromosome fusion or intercentromeric recombination.</title>
        <authorList>
            <person name="Coelho M.A."/>
            <person name="David-Palma M."/>
            <person name="Shea T."/>
            <person name="Bowers K."/>
            <person name="McGinley-Smith S."/>
            <person name="Mohammad A.W."/>
            <person name="Gnirke A."/>
            <person name="Yurkov A.M."/>
            <person name="Nowrousian M."/>
            <person name="Sun S."/>
            <person name="Cuomo C.A."/>
            <person name="Heitman J."/>
        </authorList>
    </citation>
    <scope>NUCLEOTIDE SEQUENCE [LARGE SCALE GENOMIC DNA]</scope>
    <source>
        <strain evidence="3">CBS 11374</strain>
    </source>
</reference>
<dbReference type="SMART" id="SM00066">
    <property type="entry name" value="GAL4"/>
    <property type="match status" value="1"/>
</dbReference>
<dbReference type="CDD" id="cd12148">
    <property type="entry name" value="fungal_TF_MHR"/>
    <property type="match status" value="1"/>
</dbReference>
<feature type="compositionally biased region" description="Polar residues" evidence="1">
    <location>
        <begin position="183"/>
        <end position="206"/>
    </location>
</feature>
<feature type="region of interest" description="Disordered" evidence="1">
    <location>
        <begin position="240"/>
        <end position="306"/>
    </location>
</feature>
<dbReference type="InterPro" id="IPR001138">
    <property type="entry name" value="Zn2Cys6_DnaBD"/>
</dbReference>
<protein>
    <recommendedName>
        <fullName evidence="2">Zn(2)-C6 fungal-type domain-containing protein</fullName>
    </recommendedName>
</protein>
<feature type="compositionally biased region" description="Pro residues" evidence="1">
    <location>
        <begin position="247"/>
        <end position="263"/>
    </location>
</feature>
<proteinExistence type="predicted"/>
<evidence type="ECO:0000259" key="2">
    <source>
        <dbReference type="PROSITE" id="PS50048"/>
    </source>
</evidence>
<dbReference type="SUPFAM" id="SSF57701">
    <property type="entry name" value="Zn2/Cys6 DNA-binding domain"/>
    <property type="match status" value="1"/>
</dbReference>
<evidence type="ECO:0000313" key="4">
    <source>
        <dbReference type="Proteomes" id="UP001329825"/>
    </source>
</evidence>
<dbReference type="CDD" id="cd00067">
    <property type="entry name" value="GAL4"/>
    <property type="match status" value="1"/>
</dbReference>
<dbReference type="PROSITE" id="PS00463">
    <property type="entry name" value="ZN2_CY6_FUNGAL_1"/>
    <property type="match status" value="1"/>
</dbReference>
<feature type="region of interest" description="Disordered" evidence="1">
    <location>
        <begin position="483"/>
        <end position="510"/>
    </location>
</feature>
<feature type="domain" description="Zn(2)-C6 fungal-type" evidence="2">
    <location>
        <begin position="112"/>
        <end position="148"/>
    </location>
</feature>
<feature type="compositionally biased region" description="Polar residues" evidence="1">
    <location>
        <begin position="279"/>
        <end position="290"/>
    </location>
</feature>
<feature type="region of interest" description="Disordered" evidence="1">
    <location>
        <begin position="151"/>
        <end position="217"/>
    </location>
</feature>
<evidence type="ECO:0000256" key="1">
    <source>
        <dbReference type="SAM" id="MobiDB-lite"/>
    </source>
</evidence>
<dbReference type="PROSITE" id="PS50048">
    <property type="entry name" value="ZN2_CY6_FUNGAL_2"/>
    <property type="match status" value="1"/>
</dbReference>
<dbReference type="Gene3D" id="4.10.240.10">
    <property type="entry name" value="Zn(2)-C6 fungal-type DNA-binding domain"/>
    <property type="match status" value="1"/>
</dbReference>
<feature type="region of interest" description="Disordered" evidence="1">
    <location>
        <begin position="1"/>
        <end position="103"/>
    </location>
</feature>
<keyword evidence="4" id="KW-1185">Reference proteome</keyword>
<feature type="compositionally biased region" description="Low complexity" evidence="1">
    <location>
        <begin position="264"/>
        <end position="275"/>
    </location>
</feature>
<dbReference type="InterPro" id="IPR036864">
    <property type="entry name" value="Zn2-C6_fun-type_DNA-bd_sf"/>
</dbReference>
<gene>
    <name evidence="3" type="ORF">IL334_007124</name>
</gene>
<dbReference type="PANTHER" id="PTHR31644">
    <property type="entry name" value="TRANSCRIPTIONAL ACTIVATOR ARO80-RELATED"/>
    <property type="match status" value="1"/>
</dbReference>
<name>A0ABZ1D9X7_9TREE</name>
<organism evidence="3 4">
    <name type="scientific">Kwoniella shivajii</name>
    <dbReference type="NCBI Taxonomy" id="564305"/>
    <lineage>
        <taxon>Eukaryota</taxon>
        <taxon>Fungi</taxon>
        <taxon>Dikarya</taxon>
        <taxon>Basidiomycota</taxon>
        <taxon>Agaricomycotina</taxon>
        <taxon>Tremellomycetes</taxon>
        <taxon>Tremellales</taxon>
        <taxon>Cryptococcaceae</taxon>
        <taxon>Kwoniella</taxon>
    </lineage>
</organism>